<dbReference type="PROSITE" id="PS50925">
    <property type="entry name" value="BLUF"/>
    <property type="match status" value="1"/>
</dbReference>
<comment type="caution">
    <text evidence="2">The sequence shown here is derived from an EMBL/GenBank/DDBJ whole genome shotgun (WGS) entry which is preliminary data.</text>
</comment>
<sequence length="139" mass="16099">MEQCIVYFSSSPDLSDQQIKTIVEQSRLNNAKSGITGVMLYVRGNIIQVLEGEKEAVEMLYERIQLDSRHAQVITVLSRPISERLFSAWWMGFETLTDRQLEEITALIDLETKESLADQPTDHILLRTLKVFYESNRYN</sequence>
<keyword evidence="3" id="KW-1185">Reference proteome</keyword>
<dbReference type="Gene3D" id="3.30.70.100">
    <property type="match status" value="1"/>
</dbReference>
<evidence type="ECO:0000313" key="2">
    <source>
        <dbReference type="EMBL" id="MCK8494802.1"/>
    </source>
</evidence>
<dbReference type="Pfam" id="PF04940">
    <property type="entry name" value="BLUF"/>
    <property type="match status" value="1"/>
</dbReference>
<accession>A0ABT0HRN6</accession>
<evidence type="ECO:0000313" key="3">
    <source>
        <dbReference type="Proteomes" id="UP001202180"/>
    </source>
</evidence>
<dbReference type="RefSeq" id="WP_248479395.1">
    <property type="nucleotide sequence ID" value="NZ_JALPRF010000004.1"/>
</dbReference>
<reference evidence="2 3" key="1">
    <citation type="submission" date="2022-04" db="EMBL/GenBank/DDBJ databases">
        <title>Spirosoma sp. strain RP8 genome sequencing and assembly.</title>
        <authorList>
            <person name="Jung Y."/>
        </authorList>
    </citation>
    <scope>NUCLEOTIDE SEQUENCE [LARGE SCALE GENOMIC DNA]</scope>
    <source>
        <strain evidence="2 3">RP8</strain>
    </source>
</reference>
<dbReference type="EMBL" id="JALPRF010000004">
    <property type="protein sequence ID" value="MCK8494802.1"/>
    <property type="molecule type" value="Genomic_DNA"/>
</dbReference>
<protein>
    <submittedName>
        <fullName evidence="2">BLUF domain-containing protein</fullName>
    </submittedName>
</protein>
<proteinExistence type="predicted"/>
<gene>
    <name evidence="2" type="ORF">M0L20_23235</name>
</gene>
<organism evidence="2 3">
    <name type="scientific">Spirosoma liriopis</name>
    <dbReference type="NCBI Taxonomy" id="2937440"/>
    <lineage>
        <taxon>Bacteria</taxon>
        <taxon>Pseudomonadati</taxon>
        <taxon>Bacteroidota</taxon>
        <taxon>Cytophagia</taxon>
        <taxon>Cytophagales</taxon>
        <taxon>Cytophagaceae</taxon>
        <taxon>Spirosoma</taxon>
    </lineage>
</organism>
<dbReference type="Proteomes" id="UP001202180">
    <property type="component" value="Unassembled WGS sequence"/>
</dbReference>
<dbReference type="SMART" id="SM01034">
    <property type="entry name" value="BLUF"/>
    <property type="match status" value="1"/>
</dbReference>
<name>A0ABT0HRN6_9BACT</name>
<evidence type="ECO:0000259" key="1">
    <source>
        <dbReference type="PROSITE" id="PS50925"/>
    </source>
</evidence>
<dbReference type="InterPro" id="IPR036046">
    <property type="entry name" value="Acylphosphatase-like_dom_sf"/>
</dbReference>
<feature type="domain" description="BLUF" evidence="1">
    <location>
        <begin position="2"/>
        <end position="92"/>
    </location>
</feature>
<dbReference type="InterPro" id="IPR007024">
    <property type="entry name" value="BLUF_domain"/>
</dbReference>
<dbReference type="SUPFAM" id="SSF54975">
    <property type="entry name" value="Acylphosphatase/BLUF domain-like"/>
    <property type="match status" value="1"/>
</dbReference>